<dbReference type="HOGENOM" id="CLU_156583_0_0_5"/>
<proteinExistence type="predicted"/>
<evidence type="ECO:0000313" key="2">
    <source>
        <dbReference type="Proteomes" id="UP000001095"/>
    </source>
</evidence>
<evidence type="ECO:0008006" key="3">
    <source>
        <dbReference type="Google" id="ProtNLM"/>
    </source>
</evidence>
<protein>
    <recommendedName>
        <fullName evidence="3">Bacterial Ig domain-containing protein</fullName>
    </recommendedName>
</protein>
<dbReference type="EMBL" id="AGWY01000017">
    <property type="protein sequence ID" value="EKS32153.1"/>
    <property type="molecule type" value="Genomic_DNA"/>
</dbReference>
<comment type="caution">
    <text evidence="1">The sequence shown here is derived from an EMBL/GenBank/DDBJ whole genome shotgun (WGS) entry which is preliminary data.</text>
</comment>
<evidence type="ECO:0000313" key="1">
    <source>
        <dbReference type="EMBL" id="EKS32153.1"/>
    </source>
</evidence>
<dbReference type="PATRIC" id="fig|883079.3.peg.4046"/>
<dbReference type="Proteomes" id="UP000001095">
    <property type="component" value="Unassembled WGS sequence"/>
</dbReference>
<sequence>MEDVAGVEVEPVTSGSTITINVFDEGKKSVSTKGFTGAALIAIGAGRKTVTLAPSGENALKGEANPDCGGATITLTTAEGKSGQAKFKK</sequence>
<gene>
    <name evidence="1" type="ORF">HMPREF9696_03956</name>
</gene>
<accession>K8P147</accession>
<dbReference type="AlphaFoldDB" id="K8P147"/>
<name>K8P147_9BRAD</name>
<keyword evidence="2" id="KW-1185">Reference proteome</keyword>
<organism evidence="1 2">
    <name type="scientific">Afipia clevelandensis ATCC 49720</name>
    <dbReference type="NCBI Taxonomy" id="883079"/>
    <lineage>
        <taxon>Bacteria</taxon>
        <taxon>Pseudomonadati</taxon>
        <taxon>Pseudomonadota</taxon>
        <taxon>Alphaproteobacteria</taxon>
        <taxon>Hyphomicrobiales</taxon>
        <taxon>Nitrobacteraceae</taxon>
        <taxon>Afipia</taxon>
    </lineage>
</organism>
<reference evidence="1 2" key="1">
    <citation type="submission" date="2012-04" db="EMBL/GenBank/DDBJ databases">
        <title>The Genome Sequence of Afipia clevelandensis ATCC 49720.</title>
        <authorList>
            <consortium name="The Broad Institute Genome Sequencing Platform"/>
            <person name="Earl A."/>
            <person name="Ward D."/>
            <person name="Feldgarden M."/>
            <person name="Gevers D."/>
            <person name="Huys G."/>
            <person name="Walker B."/>
            <person name="Young S.K."/>
            <person name="Zeng Q."/>
            <person name="Gargeya S."/>
            <person name="Fitzgerald M."/>
            <person name="Haas B."/>
            <person name="Abouelleil A."/>
            <person name="Alvarado L."/>
            <person name="Arachchi H.M."/>
            <person name="Berlin A."/>
            <person name="Chapman S.B."/>
            <person name="Goldberg J."/>
            <person name="Griggs A."/>
            <person name="Gujja S."/>
            <person name="Hansen M."/>
            <person name="Howarth C."/>
            <person name="Imamovic A."/>
            <person name="Larimer J."/>
            <person name="McCowen C."/>
            <person name="Montmayeur A."/>
            <person name="Murphy C."/>
            <person name="Neiman D."/>
            <person name="Pearson M."/>
            <person name="Priest M."/>
            <person name="Roberts A."/>
            <person name="Saif S."/>
            <person name="Shea T."/>
            <person name="Sisk P."/>
            <person name="Sykes S."/>
            <person name="Wortman J."/>
            <person name="Nusbaum C."/>
            <person name="Birren B."/>
        </authorList>
    </citation>
    <scope>NUCLEOTIDE SEQUENCE [LARGE SCALE GENOMIC DNA]</scope>
    <source>
        <strain evidence="1 2">ATCC 49720</strain>
    </source>
</reference>